<keyword evidence="4 8" id="KW-0732">Signal</keyword>
<name>A0A1R3HN47_COCAP</name>
<dbReference type="Gramene" id="OMO71723">
    <property type="protein sequence ID" value="OMO71723"/>
    <property type="gene ID" value="CCACVL1_18088"/>
</dbReference>
<sequence length="361" mass="39941">MASKPKLPIPSLFLLVLTINLAKAEPQVPCYFIFGDSLSDNGNNNNLPTLAKVNYPPYGIDFPEGPTGRFCNGRNMQDFIVEHLGFQIYDIPPFAEANKDDDQCNLKGVNYASGSAGIRDETGQKLGERVPLNEQLRNHKTIISRISRELGDSSAKELLSQCIYSLAIGNNDYINNYFQPEFYNTSLQYTPEQYAAVLVEQYSQQIKSLYNDGARKFALYGVGLIGCPPYTREVYGTIGSVCVDKLNAAANLFNERLMPLVEELNRDFTDAKFTYLNPSPTVIDYALSGIVNFLGSCCEIGGGGGELCVVNSKPCIFRNQYIFWDGVHPSEAMNKLTAGIAYQTKTSTNGVPFTIQELAEE</sequence>
<dbReference type="CDD" id="cd01837">
    <property type="entry name" value="SGNH_plant_lipase_like"/>
    <property type="match status" value="1"/>
</dbReference>
<evidence type="ECO:0000256" key="2">
    <source>
        <dbReference type="ARBA" id="ARBA00008668"/>
    </source>
</evidence>
<dbReference type="PANTHER" id="PTHR45650">
    <property type="entry name" value="GDSL-LIKE LIPASE/ACYLHYDROLASE-RELATED"/>
    <property type="match status" value="1"/>
</dbReference>
<proteinExistence type="inferred from homology"/>
<dbReference type="GO" id="GO:0016042">
    <property type="term" value="P:lipid catabolic process"/>
    <property type="evidence" value="ECO:0007669"/>
    <property type="project" value="UniProtKB-KW"/>
</dbReference>
<gene>
    <name evidence="9" type="ORF">CCACVL1_18088</name>
</gene>
<protein>
    <submittedName>
        <fullName evidence="9">Lipase, GDSL</fullName>
    </submittedName>
</protein>
<keyword evidence="10" id="KW-1185">Reference proteome</keyword>
<reference evidence="9 10" key="1">
    <citation type="submission" date="2013-09" db="EMBL/GenBank/DDBJ databases">
        <title>Corchorus capsularis genome sequencing.</title>
        <authorList>
            <person name="Alam M."/>
            <person name="Haque M.S."/>
            <person name="Islam M.S."/>
            <person name="Emdad E.M."/>
            <person name="Islam M.M."/>
            <person name="Ahmed B."/>
            <person name="Halim A."/>
            <person name="Hossen Q.M.M."/>
            <person name="Hossain M.Z."/>
            <person name="Ahmed R."/>
            <person name="Khan M.M."/>
            <person name="Islam R."/>
            <person name="Rashid M.M."/>
            <person name="Khan S.A."/>
            <person name="Rahman M.S."/>
            <person name="Alam M."/>
        </authorList>
    </citation>
    <scope>NUCLEOTIDE SEQUENCE [LARGE SCALE GENOMIC DNA]</scope>
    <source>
        <strain evidence="10">cv. CVL-1</strain>
        <tissue evidence="9">Whole seedling</tissue>
    </source>
</reference>
<comment type="subcellular location">
    <subcellularLocation>
        <location evidence="1">Secreted</location>
    </subcellularLocation>
</comment>
<comment type="similarity">
    <text evidence="2">Belongs to the 'GDSL' lipolytic enzyme family.</text>
</comment>
<evidence type="ECO:0000256" key="4">
    <source>
        <dbReference type="ARBA" id="ARBA00022729"/>
    </source>
</evidence>
<dbReference type="GO" id="GO:0016788">
    <property type="term" value="F:hydrolase activity, acting on ester bonds"/>
    <property type="evidence" value="ECO:0007669"/>
    <property type="project" value="InterPro"/>
</dbReference>
<evidence type="ECO:0000256" key="5">
    <source>
        <dbReference type="ARBA" id="ARBA00022801"/>
    </source>
</evidence>
<keyword evidence="5" id="KW-0378">Hydrolase</keyword>
<dbReference type="PANTHER" id="PTHR45650:SF9">
    <property type="entry name" value="SGNH HYDROLASE-TYPE ESTERASE DOMAIN-CONTAINING PROTEIN"/>
    <property type="match status" value="1"/>
</dbReference>
<keyword evidence="6" id="KW-0442">Lipid degradation</keyword>
<evidence type="ECO:0000256" key="1">
    <source>
        <dbReference type="ARBA" id="ARBA00004613"/>
    </source>
</evidence>
<dbReference type="EMBL" id="AWWV01011550">
    <property type="protein sequence ID" value="OMO71723.1"/>
    <property type="molecule type" value="Genomic_DNA"/>
</dbReference>
<dbReference type="AlphaFoldDB" id="A0A1R3HN47"/>
<evidence type="ECO:0000256" key="6">
    <source>
        <dbReference type="ARBA" id="ARBA00022963"/>
    </source>
</evidence>
<dbReference type="OrthoDB" id="975018at2759"/>
<feature type="signal peptide" evidence="8">
    <location>
        <begin position="1"/>
        <end position="24"/>
    </location>
</feature>
<comment type="caution">
    <text evidence="9">The sequence shown here is derived from an EMBL/GenBank/DDBJ whole genome shotgun (WGS) entry which is preliminary data.</text>
</comment>
<dbReference type="OMA" id="KALWIVV"/>
<dbReference type="SUPFAM" id="SSF52266">
    <property type="entry name" value="SGNH hydrolase"/>
    <property type="match status" value="1"/>
</dbReference>
<keyword evidence="3" id="KW-0964">Secreted</keyword>
<evidence type="ECO:0000313" key="10">
    <source>
        <dbReference type="Proteomes" id="UP000188268"/>
    </source>
</evidence>
<dbReference type="GO" id="GO:0005576">
    <property type="term" value="C:extracellular region"/>
    <property type="evidence" value="ECO:0007669"/>
    <property type="project" value="UniProtKB-SubCell"/>
</dbReference>
<dbReference type="Pfam" id="PF00657">
    <property type="entry name" value="Lipase_GDSL"/>
    <property type="match status" value="1"/>
</dbReference>
<evidence type="ECO:0000256" key="3">
    <source>
        <dbReference type="ARBA" id="ARBA00022525"/>
    </source>
</evidence>
<evidence type="ECO:0000313" key="9">
    <source>
        <dbReference type="EMBL" id="OMO71723.1"/>
    </source>
</evidence>
<keyword evidence="7" id="KW-0443">Lipid metabolism</keyword>
<evidence type="ECO:0000256" key="7">
    <source>
        <dbReference type="ARBA" id="ARBA00023098"/>
    </source>
</evidence>
<accession>A0A1R3HN47</accession>
<feature type="chain" id="PRO_5012548695" evidence="8">
    <location>
        <begin position="25"/>
        <end position="361"/>
    </location>
</feature>
<dbReference type="InterPro" id="IPR001087">
    <property type="entry name" value="GDSL"/>
</dbReference>
<dbReference type="Proteomes" id="UP000188268">
    <property type="component" value="Unassembled WGS sequence"/>
</dbReference>
<dbReference type="InterPro" id="IPR051238">
    <property type="entry name" value="GDSL_esterase/lipase"/>
</dbReference>
<organism evidence="9 10">
    <name type="scientific">Corchorus capsularis</name>
    <name type="common">Jute</name>
    <dbReference type="NCBI Taxonomy" id="210143"/>
    <lineage>
        <taxon>Eukaryota</taxon>
        <taxon>Viridiplantae</taxon>
        <taxon>Streptophyta</taxon>
        <taxon>Embryophyta</taxon>
        <taxon>Tracheophyta</taxon>
        <taxon>Spermatophyta</taxon>
        <taxon>Magnoliopsida</taxon>
        <taxon>eudicotyledons</taxon>
        <taxon>Gunneridae</taxon>
        <taxon>Pentapetalae</taxon>
        <taxon>rosids</taxon>
        <taxon>malvids</taxon>
        <taxon>Malvales</taxon>
        <taxon>Malvaceae</taxon>
        <taxon>Grewioideae</taxon>
        <taxon>Apeibeae</taxon>
        <taxon>Corchorus</taxon>
    </lineage>
</organism>
<dbReference type="InterPro" id="IPR035669">
    <property type="entry name" value="SGNH_plant_lipase-like"/>
</dbReference>
<dbReference type="InterPro" id="IPR036514">
    <property type="entry name" value="SGNH_hydro_sf"/>
</dbReference>
<evidence type="ECO:0000256" key="8">
    <source>
        <dbReference type="SAM" id="SignalP"/>
    </source>
</evidence>
<dbReference type="Gene3D" id="3.40.50.1110">
    <property type="entry name" value="SGNH hydrolase"/>
    <property type="match status" value="1"/>
</dbReference>